<sequence>MEDVKILIVLFLYWFSAVQGCGQGAQIGLDEHNRLRKLHGVPDLTLNEGLCKRSAEYAEELAQKKNLQHSEAKGEYGENLCFRSHNPEKCVQNWYDEIHLYDFSNPKFSYATGHFTQLVWKASTDLGWGEAQDSDGTTYVVAMYTPSGNVNGQFEENVPRAKNSALGKITVSISAMIVSICFGLLNLAN</sequence>
<evidence type="ECO:0000313" key="7">
    <source>
        <dbReference type="RefSeq" id="XP_017030683.1"/>
    </source>
</evidence>
<evidence type="ECO:0000313" key="6">
    <source>
        <dbReference type="Proteomes" id="UP001652661"/>
    </source>
</evidence>
<dbReference type="SMART" id="SM00198">
    <property type="entry name" value="SCP"/>
    <property type="match status" value="1"/>
</dbReference>
<evidence type="ECO:0000256" key="2">
    <source>
        <dbReference type="ARBA" id="ARBA00022525"/>
    </source>
</evidence>
<dbReference type="SUPFAM" id="SSF55797">
    <property type="entry name" value="PR-1-like"/>
    <property type="match status" value="1"/>
</dbReference>
<dbReference type="RefSeq" id="XP_017030683.1">
    <property type="nucleotide sequence ID" value="XM_017175194.3"/>
</dbReference>
<dbReference type="Pfam" id="PF00188">
    <property type="entry name" value="CAP"/>
    <property type="match status" value="1"/>
</dbReference>
<dbReference type="InterPro" id="IPR014044">
    <property type="entry name" value="CAP_dom"/>
</dbReference>
<keyword evidence="6" id="KW-1185">Reference proteome</keyword>
<feature type="signal peptide" evidence="4">
    <location>
        <begin position="1"/>
        <end position="20"/>
    </location>
</feature>
<keyword evidence="3" id="KW-0812">Transmembrane</keyword>
<dbReference type="GeneID" id="108080457"/>
<keyword evidence="2" id="KW-0964">Secreted</keyword>
<organism evidence="6 7">
    <name type="scientific">Drosophila kikkawai</name>
    <name type="common">Fruit fly</name>
    <dbReference type="NCBI Taxonomy" id="30033"/>
    <lineage>
        <taxon>Eukaryota</taxon>
        <taxon>Metazoa</taxon>
        <taxon>Ecdysozoa</taxon>
        <taxon>Arthropoda</taxon>
        <taxon>Hexapoda</taxon>
        <taxon>Insecta</taxon>
        <taxon>Pterygota</taxon>
        <taxon>Neoptera</taxon>
        <taxon>Endopterygota</taxon>
        <taxon>Diptera</taxon>
        <taxon>Brachycera</taxon>
        <taxon>Muscomorpha</taxon>
        <taxon>Ephydroidea</taxon>
        <taxon>Drosophilidae</taxon>
        <taxon>Drosophila</taxon>
        <taxon>Sophophora</taxon>
    </lineage>
</organism>
<dbReference type="GO" id="GO:0005576">
    <property type="term" value="C:extracellular region"/>
    <property type="evidence" value="ECO:0007669"/>
    <property type="project" value="UniProtKB-SubCell"/>
</dbReference>
<evidence type="ECO:0000259" key="5">
    <source>
        <dbReference type="SMART" id="SM00198"/>
    </source>
</evidence>
<dbReference type="InterPro" id="IPR034113">
    <property type="entry name" value="SCP_GAPR1-like"/>
</dbReference>
<gene>
    <name evidence="7" type="primary">LOC108080457</name>
</gene>
<reference evidence="7" key="1">
    <citation type="submission" date="2025-08" db="UniProtKB">
        <authorList>
            <consortium name="RefSeq"/>
        </authorList>
    </citation>
    <scope>IDENTIFICATION</scope>
    <source>
        <strain evidence="7">14028-0561.14</strain>
        <tissue evidence="7">Whole fly</tissue>
    </source>
</reference>
<dbReference type="PRINTS" id="PR00837">
    <property type="entry name" value="V5TPXLIKE"/>
</dbReference>
<keyword evidence="3" id="KW-1133">Transmembrane helix</keyword>
<name>A0A6P4J7Y7_DROKI</name>
<feature type="chain" id="PRO_5027909822" evidence="4">
    <location>
        <begin position="21"/>
        <end position="189"/>
    </location>
</feature>
<keyword evidence="3" id="KW-0472">Membrane</keyword>
<evidence type="ECO:0000256" key="1">
    <source>
        <dbReference type="ARBA" id="ARBA00004613"/>
    </source>
</evidence>
<dbReference type="CDD" id="cd05382">
    <property type="entry name" value="CAP_GAPR1-like"/>
    <property type="match status" value="1"/>
</dbReference>
<proteinExistence type="predicted"/>
<dbReference type="FunFam" id="3.40.33.10:FF:000002">
    <property type="entry name" value="Golgi-associated plant pathogenesis-related protein 1"/>
    <property type="match status" value="1"/>
</dbReference>
<dbReference type="InterPro" id="IPR035940">
    <property type="entry name" value="CAP_sf"/>
</dbReference>
<keyword evidence="4" id="KW-0732">Signal</keyword>
<dbReference type="Gene3D" id="3.40.33.10">
    <property type="entry name" value="CAP"/>
    <property type="match status" value="1"/>
</dbReference>
<dbReference type="InterPro" id="IPR018244">
    <property type="entry name" value="Allrgn_V5/Tpx1_CS"/>
</dbReference>
<dbReference type="Proteomes" id="UP001652661">
    <property type="component" value="Chromosome 3R"/>
</dbReference>
<feature type="transmembrane region" description="Helical" evidence="3">
    <location>
        <begin position="169"/>
        <end position="188"/>
    </location>
</feature>
<evidence type="ECO:0000256" key="3">
    <source>
        <dbReference type="SAM" id="Phobius"/>
    </source>
</evidence>
<feature type="domain" description="SCP" evidence="5">
    <location>
        <begin position="23"/>
        <end position="152"/>
    </location>
</feature>
<dbReference type="PROSITE" id="PS51257">
    <property type="entry name" value="PROKAR_LIPOPROTEIN"/>
    <property type="match status" value="1"/>
</dbReference>
<dbReference type="InterPro" id="IPR001283">
    <property type="entry name" value="CRISP-related"/>
</dbReference>
<evidence type="ECO:0000256" key="4">
    <source>
        <dbReference type="SAM" id="SignalP"/>
    </source>
</evidence>
<accession>A0A6P4J7Y7</accession>
<dbReference type="PROSITE" id="PS01009">
    <property type="entry name" value="CRISP_1"/>
    <property type="match status" value="1"/>
</dbReference>
<dbReference type="OrthoDB" id="337038at2759"/>
<dbReference type="AlphaFoldDB" id="A0A6P4J7Y7"/>
<comment type="subcellular location">
    <subcellularLocation>
        <location evidence="1">Secreted</location>
    </subcellularLocation>
</comment>
<protein>
    <submittedName>
        <fullName evidence="7">Golgi-associated plant pathogenesis-related protein 1</fullName>
    </submittedName>
</protein>
<dbReference type="PANTHER" id="PTHR10334">
    <property type="entry name" value="CYSTEINE-RICH SECRETORY PROTEIN-RELATED"/>
    <property type="match status" value="1"/>
</dbReference>